<dbReference type="PANTHER" id="PTHR33420">
    <property type="entry name" value="FIMBRIAL SUBUNIT ELFA-RELATED"/>
    <property type="match status" value="1"/>
</dbReference>
<reference evidence="3 4" key="1">
    <citation type="submission" date="2024-04" db="EMBL/GenBank/DDBJ databases">
        <title>Two novel Raoultella species associated with bleeding cankers of broadleaf hosts, Raoultella scottia sp. nov. and Raoultella lignicola sp. nov.</title>
        <authorList>
            <person name="Brady C.L."/>
        </authorList>
    </citation>
    <scope>NUCLEOTIDE SEQUENCE [LARGE SCALE GENOMIC DNA]</scope>
    <source>
        <strain evidence="3 4">TW_WC1a.1</strain>
    </source>
</reference>
<dbReference type="RefSeq" id="WP_123756580.1">
    <property type="nucleotide sequence ID" value="NZ_JARXNK020000103.1"/>
</dbReference>
<evidence type="ECO:0000313" key="4">
    <source>
        <dbReference type="Proteomes" id="UP001312893"/>
    </source>
</evidence>
<feature type="signal peptide" evidence="1">
    <location>
        <begin position="1"/>
        <end position="29"/>
    </location>
</feature>
<comment type="caution">
    <text evidence="3">The sequence shown here is derived from an EMBL/GenBank/DDBJ whole genome shotgun (WGS) entry which is preliminary data.</text>
</comment>
<dbReference type="InterPro" id="IPR000259">
    <property type="entry name" value="Adhesion_dom_fimbrial"/>
</dbReference>
<organism evidence="3 4">
    <name type="scientific">Raoultella lignicola</name>
    <dbReference type="NCBI Taxonomy" id="3040939"/>
    <lineage>
        <taxon>Bacteria</taxon>
        <taxon>Pseudomonadati</taxon>
        <taxon>Pseudomonadota</taxon>
        <taxon>Gammaproteobacteria</taxon>
        <taxon>Enterobacterales</taxon>
        <taxon>Enterobacteriaceae</taxon>
        <taxon>Klebsiella/Raoultella group</taxon>
        <taxon>Raoultella</taxon>
    </lineage>
</organism>
<protein>
    <submittedName>
        <fullName evidence="3">Fimbrial protein</fullName>
    </submittedName>
</protein>
<feature type="domain" description="Fimbrial-type adhesion" evidence="2">
    <location>
        <begin position="35"/>
        <end position="184"/>
    </location>
</feature>
<dbReference type="Proteomes" id="UP001312893">
    <property type="component" value="Unassembled WGS sequence"/>
</dbReference>
<dbReference type="PANTHER" id="PTHR33420:SF33">
    <property type="entry name" value="MINOR FIMBRIAL SUBUNIT"/>
    <property type="match status" value="1"/>
</dbReference>
<dbReference type="InterPro" id="IPR050263">
    <property type="entry name" value="Bact_Fimbrial_Adh_Pro"/>
</dbReference>
<dbReference type="EMBL" id="JARXNK020000103">
    <property type="protein sequence ID" value="MEL0552570.1"/>
    <property type="molecule type" value="Genomic_DNA"/>
</dbReference>
<keyword evidence="4" id="KW-1185">Reference proteome</keyword>
<dbReference type="InterPro" id="IPR036937">
    <property type="entry name" value="Adhesion_dom_fimbrial_sf"/>
</dbReference>
<feature type="chain" id="PRO_5046827828" evidence="1">
    <location>
        <begin position="30"/>
        <end position="185"/>
    </location>
</feature>
<dbReference type="PRINTS" id="PR01613">
    <property type="entry name" value="FIMBRIALPAPF"/>
</dbReference>
<evidence type="ECO:0000259" key="2">
    <source>
        <dbReference type="Pfam" id="PF00419"/>
    </source>
</evidence>
<proteinExistence type="predicted"/>
<dbReference type="Gene3D" id="2.60.40.1090">
    <property type="entry name" value="Fimbrial-type adhesion domain"/>
    <property type="match status" value="1"/>
</dbReference>
<gene>
    <name evidence="3" type="ORF">QFI96_012805</name>
</gene>
<dbReference type="Pfam" id="PF00419">
    <property type="entry name" value="Fimbrial"/>
    <property type="match status" value="1"/>
</dbReference>
<accession>A0ABU9F8H8</accession>
<dbReference type="InterPro" id="IPR008966">
    <property type="entry name" value="Adhesion_dom_sf"/>
</dbReference>
<dbReference type="InterPro" id="IPR005430">
    <property type="entry name" value="P_pili_tip_PapF"/>
</dbReference>
<sequence>MVFVTSCLSFLRPAGLLLLSHVFTVTALAETSVYLHGNLVIPECVINGNNSVEVKFGDVDIQSLPVSHTLYALTPFSVPMDCPYTLGVPKLTVEAPVASGGMARDGAIKTSRDGEGLVVYLRAQDGITPVVLNAATGMDISHSVVGSSGTTRTLRLNAGVGQLKGVDKLTAGAFTATASLQVRYE</sequence>
<dbReference type="SUPFAM" id="SSF49401">
    <property type="entry name" value="Bacterial adhesins"/>
    <property type="match status" value="1"/>
</dbReference>
<evidence type="ECO:0000313" key="3">
    <source>
        <dbReference type="EMBL" id="MEL0552570.1"/>
    </source>
</evidence>
<name>A0ABU9F8H8_9ENTR</name>
<evidence type="ECO:0000256" key="1">
    <source>
        <dbReference type="SAM" id="SignalP"/>
    </source>
</evidence>
<keyword evidence="1" id="KW-0732">Signal</keyword>